<reference evidence="1" key="1">
    <citation type="journal article" date="2021" name="Proc. Natl. Acad. Sci. U.S.A.">
        <title>A Catalog of Tens of Thousands of Viruses from Human Metagenomes Reveals Hidden Associations with Chronic Diseases.</title>
        <authorList>
            <person name="Tisza M.J."/>
            <person name="Buck C.B."/>
        </authorList>
    </citation>
    <scope>NUCLEOTIDE SEQUENCE</scope>
    <source>
        <strain evidence="1">CtylN24</strain>
    </source>
</reference>
<dbReference type="Gene3D" id="3.40.50.300">
    <property type="entry name" value="P-loop containing nucleotide triphosphate hydrolases"/>
    <property type="match status" value="1"/>
</dbReference>
<name>A0A8S5SXC8_9CAUD</name>
<dbReference type="InterPro" id="IPR027417">
    <property type="entry name" value="P-loop_NTPase"/>
</dbReference>
<dbReference type="Gene3D" id="3.30.420.240">
    <property type="match status" value="1"/>
</dbReference>
<protein>
    <submittedName>
        <fullName evidence="1">Terminase large subunit</fullName>
    </submittedName>
</protein>
<sequence length="487" mass="54600">MADKALELAAYYENHMPAFAADCLKIAMEAGGIAPFVLNATQWDLHNRLEQQRSCTGKVRAIVLKPRREGMSTYIGARFFHKTVYGDGLRTRITTHLDKSTQALFRMVKLFHREMPDWLQPTAGEDSANSLSFPKNHGRYDLSTARSSDAGRGELTHLFHGSEVAYWPNAEDVVAAGVETVGDVAGTEIIFESTGAPGTYFEDLWNKALREGDFATIFYPWYTSARNRADAAGLLPTAEEKELLRTYDGMSLENLAFRRKKLVLSSETKFRREYPATPADAFMADEKSAFISPEVIERAAGRRHEPFADMPRVLGVDPSQTADGDDTGLCIRQGSAVVRLARFRRETVQERADVVRRFFTEHRCDHAFIDQGGSGKEIYDLLLQWGMTRRQLTLVPFGAKASNAALYPNKRVEMYSDARRWLVDEGRIPNDLGFKAELSLTRAVINNNGQEVLESKRDMRRSPNLADAFVLTFAYPVKRGNGGAGVY</sequence>
<accession>A0A8S5SXC8</accession>
<dbReference type="EMBL" id="BK032697">
    <property type="protein sequence ID" value="DAF55681.1"/>
    <property type="molecule type" value="Genomic_DNA"/>
</dbReference>
<evidence type="ECO:0000313" key="1">
    <source>
        <dbReference type="EMBL" id="DAF55681.1"/>
    </source>
</evidence>
<proteinExistence type="predicted"/>
<organism evidence="1">
    <name type="scientific">Podoviridae sp. ctylN24</name>
    <dbReference type="NCBI Taxonomy" id="2827756"/>
    <lineage>
        <taxon>Viruses</taxon>
        <taxon>Duplodnaviria</taxon>
        <taxon>Heunggongvirae</taxon>
        <taxon>Uroviricota</taxon>
        <taxon>Caudoviricetes</taxon>
    </lineage>
</organism>